<dbReference type="HOGENOM" id="CLU_2382732_0_0_5"/>
<keyword evidence="2" id="KW-1185">Reference proteome</keyword>
<evidence type="ECO:0000313" key="2">
    <source>
        <dbReference type="Proteomes" id="UP000002931"/>
    </source>
</evidence>
<dbReference type="Proteomes" id="UP000002931">
    <property type="component" value="Unassembled WGS sequence"/>
</dbReference>
<organism evidence="1 2">
    <name type="scientific">Maritimibacter alkaliphilus HTCC2654</name>
    <dbReference type="NCBI Taxonomy" id="314271"/>
    <lineage>
        <taxon>Bacteria</taxon>
        <taxon>Pseudomonadati</taxon>
        <taxon>Pseudomonadota</taxon>
        <taxon>Alphaproteobacteria</taxon>
        <taxon>Rhodobacterales</taxon>
        <taxon>Roseobacteraceae</taxon>
        <taxon>Maritimibacter</taxon>
    </lineage>
</organism>
<evidence type="ECO:0000313" key="1">
    <source>
        <dbReference type="EMBL" id="EAQ12615.1"/>
    </source>
</evidence>
<comment type="caution">
    <text evidence="1">The sequence shown here is derived from an EMBL/GenBank/DDBJ whole genome shotgun (WGS) entry which is preliminary data.</text>
</comment>
<gene>
    <name evidence="1" type="ORF">RB2654_15055</name>
</gene>
<name>A3VH60_9RHOB</name>
<dbReference type="EMBL" id="AAMT01000008">
    <property type="protein sequence ID" value="EAQ12615.1"/>
    <property type="molecule type" value="Genomic_DNA"/>
</dbReference>
<proteinExistence type="predicted"/>
<protein>
    <submittedName>
        <fullName evidence="1">Uncharacterized protein</fullName>
    </submittedName>
</protein>
<accession>A3VH60</accession>
<sequence length="94" mass="10091">MKQVEHLPVMIAIGNVERGGRALAERLGPVGPEIGVSFAAVDAACIHEGFFPVDPGVRHCTAHRRTPLARSGSGYSANIKISSLKYFWQGVGFE</sequence>
<dbReference type="AlphaFoldDB" id="A3VH60"/>
<reference evidence="1 2" key="1">
    <citation type="journal article" date="2010" name="J. Bacteriol.">
        <title>Genome sequences of Pelagibaca bermudensis HTCC2601T and Maritimibacter alkaliphilus HTCC2654T, the type strains of two marine Roseobacter genera.</title>
        <authorList>
            <person name="Thrash J.C."/>
            <person name="Cho J.C."/>
            <person name="Ferriera S."/>
            <person name="Johnson J."/>
            <person name="Vergin K.L."/>
            <person name="Giovannoni S.J."/>
        </authorList>
    </citation>
    <scope>NUCLEOTIDE SEQUENCE [LARGE SCALE GENOMIC DNA]</scope>
    <source>
        <strain evidence="1 2">HTCC2654</strain>
    </source>
</reference>